<accession>A0A2P2QA05</accession>
<evidence type="ECO:0000313" key="1">
    <source>
        <dbReference type="EMBL" id="MBX63774.1"/>
    </source>
</evidence>
<dbReference type="EMBL" id="GGEC01083290">
    <property type="protein sequence ID" value="MBX63774.1"/>
    <property type="molecule type" value="Transcribed_RNA"/>
</dbReference>
<proteinExistence type="predicted"/>
<sequence>MVTEVVHEEKCKCRVTLSLKLETNCPFPFFSSHLSSRPLNFGSWHEKKIPWFVVGMQFRSLVLCF</sequence>
<name>A0A2P2QA05_RHIMU</name>
<reference evidence="1" key="1">
    <citation type="submission" date="2018-02" db="EMBL/GenBank/DDBJ databases">
        <title>Rhizophora mucronata_Transcriptome.</title>
        <authorList>
            <person name="Meera S.P."/>
            <person name="Sreeshan A."/>
            <person name="Augustine A."/>
        </authorList>
    </citation>
    <scope>NUCLEOTIDE SEQUENCE</scope>
    <source>
        <tissue evidence="1">Leaf</tissue>
    </source>
</reference>
<dbReference type="AlphaFoldDB" id="A0A2P2QA05"/>
<organism evidence="1">
    <name type="scientific">Rhizophora mucronata</name>
    <name type="common">Asiatic mangrove</name>
    <dbReference type="NCBI Taxonomy" id="61149"/>
    <lineage>
        <taxon>Eukaryota</taxon>
        <taxon>Viridiplantae</taxon>
        <taxon>Streptophyta</taxon>
        <taxon>Embryophyta</taxon>
        <taxon>Tracheophyta</taxon>
        <taxon>Spermatophyta</taxon>
        <taxon>Magnoliopsida</taxon>
        <taxon>eudicotyledons</taxon>
        <taxon>Gunneridae</taxon>
        <taxon>Pentapetalae</taxon>
        <taxon>rosids</taxon>
        <taxon>fabids</taxon>
        <taxon>Malpighiales</taxon>
        <taxon>Rhizophoraceae</taxon>
        <taxon>Rhizophora</taxon>
    </lineage>
</organism>
<protein>
    <submittedName>
        <fullName evidence="1">Uncharacterized protein</fullName>
    </submittedName>
</protein>